<dbReference type="Proteomes" id="UP000031838">
    <property type="component" value="Chromosome 2"/>
</dbReference>
<reference evidence="3" key="1">
    <citation type="submission" date="2011-03" db="EMBL/GenBank/DDBJ databases">
        <authorList>
            <person name="Voget S."/>
            <person name="Streit W.R."/>
            <person name="Jaeger K.E."/>
            <person name="Daniel R."/>
        </authorList>
    </citation>
    <scope>NUCLEOTIDE SEQUENCE [LARGE SCALE GENOMIC DNA]</scope>
    <source>
        <strain evidence="3">PG1</strain>
    </source>
</reference>
<dbReference type="InterPro" id="IPR006311">
    <property type="entry name" value="TAT_signal"/>
</dbReference>
<feature type="compositionally biased region" description="Basic residues" evidence="1">
    <location>
        <begin position="11"/>
        <end position="23"/>
    </location>
</feature>
<feature type="compositionally biased region" description="Basic and acidic residues" evidence="1">
    <location>
        <begin position="1"/>
        <end position="10"/>
    </location>
</feature>
<dbReference type="PROSITE" id="PS51318">
    <property type="entry name" value="TAT"/>
    <property type="match status" value="1"/>
</dbReference>
<dbReference type="GO" id="GO:0033717">
    <property type="term" value="F:gluconate 2-dehydrogenase (acceptor) activity"/>
    <property type="evidence" value="ECO:0007669"/>
    <property type="project" value="UniProtKB-EC"/>
</dbReference>
<dbReference type="HOGENOM" id="CLU_065508_0_0_4"/>
<feature type="compositionally biased region" description="Low complexity" evidence="1">
    <location>
        <begin position="24"/>
        <end position="43"/>
    </location>
</feature>
<organism evidence="2 3">
    <name type="scientific">Burkholderia plantarii</name>
    <dbReference type="NCBI Taxonomy" id="41899"/>
    <lineage>
        <taxon>Bacteria</taxon>
        <taxon>Pseudomonadati</taxon>
        <taxon>Pseudomonadota</taxon>
        <taxon>Betaproteobacteria</taxon>
        <taxon>Burkholderiales</taxon>
        <taxon>Burkholderiaceae</taxon>
        <taxon>Burkholderia</taxon>
    </lineage>
</organism>
<evidence type="ECO:0000256" key="1">
    <source>
        <dbReference type="SAM" id="MobiDB-lite"/>
    </source>
</evidence>
<keyword evidence="2" id="KW-0560">Oxidoreductase</keyword>
<keyword evidence="3" id="KW-1185">Reference proteome</keyword>
<accession>A0A0B6S9R1</accession>
<dbReference type="EMBL" id="CP002581">
    <property type="protein sequence ID" value="AJK48991.1"/>
    <property type="molecule type" value="Genomic_DNA"/>
</dbReference>
<sequence>MSGRYRDRLSRNKRHRRPSRRRPSVAPARRPTAGAEQGAAAAAFPPIVPNHERITMPPSSDSPGSRRRFLRTSIALVPAASLAGCDLGKPAATAQAAAAAPPLASAEAYRPRFFDATEWAFLHAACDRLIPADAEGPGALEAGVPEFIDRQMDTPYAHGAHWYLQGPFQSGPPELGYQLKLVPRDLYRLGIAAVNRYSATAHGKPFAELDAATRDAVLGALEGGRVELGEVPAQTFFGQLLQNTREGYFCDPVHGGNRGMAAWKMIGFPGARADFMDFVNQDGKPYPYGPVSINGERS</sequence>
<dbReference type="KEGG" id="bgp:BGL_2c09130"/>
<name>A0A0B6S9R1_BURPL</name>
<gene>
    <name evidence="2" type="ORF">BGL_2c09130</name>
</gene>
<evidence type="ECO:0000313" key="3">
    <source>
        <dbReference type="Proteomes" id="UP000031838"/>
    </source>
</evidence>
<dbReference type="Pfam" id="PF13618">
    <property type="entry name" value="Gluconate_2-dh3"/>
    <property type="match status" value="1"/>
</dbReference>
<proteinExistence type="predicted"/>
<reference evidence="2 3" key="2">
    <citation type="journal article" date="2016" name="Appl. Microbiol. Biotechnol.">
        <title>Mutations improving production and secretion of extracellular lipase by Burkholderia glumae PG1.</title>
        <authorList>
            <person name="Knapp A."/>
            <person name="Voget S."/>
            <person name="Gao R."/>
            <person name="Zaburannyi N."/>
            <person name="Krysciak D."/>
            <person name="Breuer M."/>
            <person name="Hauer B."/>
            <person name="Streit W.R."/>
            <person name="Muller R."/>
            <person name="Daniel R."/>
            <person name="Jaeger K.E."/>
        </authorList>
    </citation>
    <scope>NUCLEOTIDE SEQUENCE [LARGE SCALE GENOMIC DNA]</scope>
    <source>
        <strain evidence="2 3">PG1</strain>
    </source>
</reference>
<dbReference type="InterPro" id="IPR027056">
    <property type="entry name" value="Gluconate_2DH_su3"/>
</dbReference>
<dbReference type="EC" id="1.1.99.3" evidence="2"/>
<dbReference type="AlphaFoldDB" id="A0A0B6S9R1"/>
<feature type="region of interest" description="Disordered" evidence="1">
    <location>
        <begin position="1"/>
        <end position="66"/>
    </location>
</feature>
<protein>
    <submittedName>
        <fullName evidence="2">Gluconate 2-dehydrogenase gamma chain</fullName>
        <ecNumber evidence="2">1.1.99.3</ecNumber>
    </submittedName>
</protein>
<evidence type="ECO:0000313" key="2">
    <source>
        <dbReference type="EMBL" id="AJK48991.1"/>
    </source>
</evidence>